<sequence length="376" mass="42260">MAQVNIPRTVTDPFYRYKMQVLQTKVEGKGNGIKTVILNLTTIARDLDRTPEYILKFFEIELGSQTNIESERYSVNGSHTVDALAKVLDSFIARYVLCGSCKNPETKFIIKSKTMDLKCAACGNKTPLDIKPKMAAYIMKNPPKATSGSKSRTTADEAPSKPSSKDLKKKKDSDEEEDDDVVWYTDTSEKSVEERKKKAIGGSTAVVMAMMDLGINEITDPVEYLVMALVRSDDDFYKELDNVKEKFALARSYDVARVAVEALANKSAQNMLDAATKKKSLLVKISKKKDGQYGILMGLENVCAADPELLKSVVRIFKSLYDDDIVTEEVFIKWATKSKAKEVKKVVAPFIEWLETAEEDEEDEDEEEEDEEEEDE</sequence>
<keyword evidence="4" id="KW-0648">Protein biosynthesis</keyword>
<dbReference type="InterPro" id="IPR016189">
    <property type="entry name" value="Transl_init_fac_IF2/IF5_N"/>
</dbReference>
<dbReference type="EMBL" id="ADBJ01000043">
    <property type="protein sequence ID" value="EFA77211.1"/>
    <property type="molecule type" value="Genomic_DNA"/>
</dbReference>
<evidence type="ECO:0000313" key="9">
    <source>
        <dbReference type="Proteomes" id="UP000001396"/>
    </source>
</evidence>
<dbReference type="STRING" id="670386.D3BMJ9"/>
<accession>D3BMJ9</accession>
<protein>
    <submittedName>
        <fullName evidence="8">Eukaryotic translation initiation factor 5</fullName>
    </submittedName>
</protein>
<proteinExistence type="inferred from homology"/>
<dbReference type="InterPro" id="IPR045196">
    <property type="entry name" value="IF2/IF5"/>
</dbReference>
<dbReference type="GO" id="GO:0001732">
    <property type="term" value="P:formation of cytoplasmic translation initiation complex"/>
    <property type="evidence" value="ECO:0007669"/>
    <property type="project" value="TreeGrafter"/>
</dbReference>
<dbReference type="FunFam" id="3.30.30.170:FF:000004">
    <property type="entry name" value="Eukaryotic translation initiation factor eif-5, putative"/>
    <property type="match status" value="1"/>
</dbReference>
<dbReference type="GO" id="GO:0005829">
    <property type="term" value="C:cytosol"/>
    <property type="evidence" value="ECO:0007669"/>
    <property type="project" value="TreeGrafter"/>
</dbReference>
<evidence type="ECO:0000313" key="8">
    <source>
        <dbReference type="EMBL" id="EFA77211.1"/>
    </source>
</evidence>
<evidence type="ECO:0000259" key="7">
    <source>
        <dbReference type="PROSITE" id="PS51363"/>
    </source>
</evidence>
<reference evidence="8 9" key="1">
    <citation type="journal article" date="2011" name="Genome Res.">
        <title>Phylogeny-wide analysis of social amoeba genomes highlights ancient origins for complex intercellular communication.</title>
        <authorList>
            <person name="Heidel A.J."/>
            <person name="Lawal H.M."/>
            <person name="Felder M."/>
            <person name="Schilde C."/>
            <person name="Helps N.R."/>
            <person name="Tunggal B."/>
            <person name="Rivero F."/>
            <person name="John U."/>
            <person name="Schleicher M."/>
            <person name="Eichinger L."/>
            <person name="Platzer M."/>
            <person name="Noegel A.A."/>
            <person name="Schaap P."/>
            <person name="Gloeckner G."/>
        </authorList>
    </citation>
    <scope>NUCLEOTIDE SEQUENCE [LARGE SCALE GENOMIC DNA]</scope>
    <source>
        <strain evidence="9">ATCC 26659 / Pp 5 / PN500</strain>
    </source>
</reference>
<evidence type="ECO:0000256" key="6">
    <source>
        <dbReference type="SAM" id="MobiDB-lite"/>
    </source>
</evidence>
<dbReference type="PROSITE" id="PS51363">
    <property type="entry name" value="W2"/>
    <property type="match status" value="1"/>
</dbReference>
<keyword evidence="2 8" id="KW-0396">Initiation factor</keyword>
<evidence type="ECO:0000256" key="4">
    <source>
        <dbReference type="ARBA" id="ARBA00022917"/>
    </source>
</evidence>
<dbReference type="FunFam" id="2.20.25.350:FF:000001">
    <property type="entry name" value="Eukaryotic translation initiation factor 5"/>
    <property type="match status" value="1"/>
</dbReference>
<dbReference type="SUPFAM" id="SSF75689">
    <property type="entry name" value="Zinc-binding domain of translation initiation factor 2 beta"/>
    <property type="match status" value="1"/>
</dbReference>
<dbReference type="PANTHER" id="PTHR23001:SF7">
    <property type="entry name" value="EUKARYOTIC TRANSLATION INITIATION FACTOR 5"/>
    <property type="match status" value="1"/>
</dbReference>
<keyword evidence="3" id="KW-0547">Nucleotide-binding</keyword>
<dbReference type="Proteomes" id="UP000001396">
    <property type="component" value="Unassembled WGS sequence"/>
</dbReference>
<dbReference type="GO" id="GO:0005092">
    <property type="term" value="F:GDP-dissociation inhibitor activity"/>
    <property type="evidence" value="ECO:0007669"/>
    <property type="project" value="TreeGrafter"/>
</dbReference>
<evidence type="ECO:0000256" key="1">
    <source>
        <dbReference type="ARBA" id="ARBA00010397"/>
    </source>
</evidence>
<dbReference type="InParanoid" id="D3BMJ9"/>
<comment type="caution">
    <text evidence="8">The sequence shown here is derived from an EMBL/GenBank/DDBJ whole genome shotgun (WGS) entry which is preliminary data.</text>
</comment>
<dbReference type="GO" id="GO:0005525">
    <property type="term" value="F:GTP binding"/>
    <property type="evidence" value="ECO:0007669"/>
    <property type="project" value="UniProtKB-KW"/>
</dbReference>
<dbReference type="InterPro" id="IPR002735">
    <property type="entry name" value="Transl_init_fac_IF2/IF5_dom"/>
</dbReference>
<dbReference type="GO" id="GO:0071074">
    <property type="term" value="F:eukaryotic initiation factor eIF2 binding"/>
    <property type="evidence" value="ECO:0007669"/>
    <property type="project" value="TreeGrafter"/>
</dbReference>
<dbReference type="InterPro" id="IPR003307">
    <property type="entry name" value="W2_domain"/>
</dbReference>
<dbReference type="RefSeq" id="XP_020429340.1">
    <property type="nucleotide sequence ID" value="XM_020583153.1"/>
</dbReference>
<dbReference type="GO" id="GO:0003743">
    <property type="term" value="F:translation initiation factor activity"/>
    <property type="evidence" value="ECO:0007669"/>
    <property type="project" value="UniProtKB-KW"/>
</dbReference>
<dbReference type="InterPro" id="IPR016190">
    <property type="entry name" value="Transl_init_fac_IF2/IF5_Zn-bd"/>
</dbReference>
<dbReference type="InterPro" id="IPR016024">
    <property type="entry name" value="ARM-type_fold"/>
</dbReference>
<feature type="compositionally biased region" description="Basic and acidic residues" evidence="6">
    <location>
        <begin position="153"/>
        <end position="173"/>
    </location>
</feature>
<dbReference type="OMA" id="YRYKMEK"/>
<dbReference type="SMART" id="SM00515">
    <property type="entry name" value="eIF5C"/>
    <property type="match status" value="1"/>
</dbReference>
<dbReference type="SUPFAM" id="SSF48371">
    <property type="entry name" value="ARM repeat"/>
    <property type="match status" value="1"/>
</dbReference>
<gene>
    <name evidence="8" type="primary">eIF5</name>
    <name evidence="8" type="ORF">PPL_12420</name>
</gene>
<dbReference type="SMART" id="SM00653">
    <property type="entry name" value="eIF2B_5"/>
    <property type="match status" value="1"/>
</dbReference>
<dbReference type="Gene3D" id="3.30.30.170">
    <property type="match status" value="1"/>
</dbReference>
<dbReference type="GeneID" id="31367887"/>
<dbReference type="FunCoup" id="D3BMJ9">
    <property type="interactions" value="776"/>
</dbReference>
<name>D3BMJ9_HETP5</name>
<dbReference type="CDD" id="cd11561">
    <property type="entry name" value="W2_eIF5"/>
    <property type="match status" value="1"/>
</dbReference>
<dbReference type="PANTHER" id="PTHR23001">
    <property type="entry name" value="EUKARYOTIC TRANSLATION INITIATION FACTOR"/>
    <property type="match status" value="1"/>
</dbReference>
<dbReference type="AlphaFoldDB" id="D3BMJ9"/>
<evidence type="ECO:0000256" key="2">
    <source>
        <dbReference type="ARBA" id="ARBA00022540"/>
    </source>
</evidence>
<feature type="compositionally biased region" description="Acidic residues" evidence="6">
    <location>
        <begin position="355"/>
        <end position="376"/>
    </location>
</feature>
<dbReference type="SUPFAM" id="SSF100966">
    <property type="entry name" value="Translation initiation factor 2 beta, aIF2beta, N-terminal domain"/>
    <property type="match status" value="1"/>
</dbReference>
<evidence type="ECO:0000256" key="5">
    <source>
        <dbReference type="ARBA" id="ARBA00023134"/>
    </source>
</evidence>
<dbReference type="Pfam" id="PF02020">
    <property type="entry name" value="W2"/>
    <property type="match status" value="1"/>
</dbReference>
<evidence type="ECO:0000256" key="3">
    <source>
        <dbReference type="ARBA" id="ARBA00022741"/>
    </source>
</evidence>
<keyword evidence="9" id="KW-1185">Reference proteome</keyword>
<organism evidence="8 9">
    <name type="scientific">Heterostelium pallidum (strain ATCC 26659 / Pp 5 / PN500)</name>
    <name type="common">Cellular slime mold</name>
    <name type="synonym">Polysphondylium pallidum</name>
    <dbReference type="NCBI Taxonomy" id="670386"/>
    <lineage>
        <taxon>Eukaryota</taxon>
        <taxon>Amoebozoa</taxon>
        <taxon>Evosea</taxon>
        <taxon>Eumycetozoa</taxon>
        <taxon>Dictyostelia</taxon>
        <taxon>Acytosteliales</taxon>
        <taxon>Acytosteliaceae</taxon>
        <taxon>Heterostelium</taxon>
    </lineage>
</organism>
<keyword evidence="5" id="KW-0342">GTP-binding</keyword>
<dbReference type="Gene3D" id="2.20.25.350">
    <property type="match status" value="1"/>
</dbReference>
<feature type="region of interest" description="Disordered" evidence="6">
    <location>
        <begin position="354"/>
        <end position="376"/>
    </location>
</feature>
<feature type="region of interest" description="Disordered" evidence="6">
    <location>
        <begin position="141"/>
        <end position="187"/>
    </location>
</feature>
<comment type="similarity">
    <text evidence="1">Belongs to the eIF-2-beta/eIF-5 family.</text>
</comment>
<dbReference type="Gene3D" id="1.25.40.180">
    <property type="match status" value="1"/>
</dbReference>
<feature type="domain" description="W2" evidence="7">
    <location>
        <begin position="174"/>
        <end position="364"/>
    </location>
</feature>
<dbReference type="Pfam" id="PF01873">
    <property type="entry name" value="eIF-5_eIF-2B"/>
    <property type="match status" value="1"/>
</dbReference>